<keyword evidence="3" id="KW-0479">Metal-binding</keyword>
<protein>
    <recommendedName>
        <fullName evidence="2">hydroxyacylglutathione hydrolase</fullName>
        <ecNumber evidence="2">3.1.2.6</ecNumber>
    </recommendedName>
    <alternativeName>
        <fullName evidence="6">Glyoxalase II</fullName>
    </alternativeName>
</protein>
<dbReference type="PANTHER" id="PTHR43705:SF1">
    <property type="entry name" value="HYDROXYACYLGLUTATHIONE HYDROLASE GLOB"/>
    <property type="match status" value="1"/>
</dbReference>
<dbReference type="PANTHER" id="PTHR43705">
    <property type="entry name" value="HYDROXYACYLGLUTATHIONE HYDROLASE"/>
    <property type="match status" value="1"/>
</dbReference>
<feature type="domain" description="Hydroxyacylglutathione hydrolase C-terminal" evidence="7">
    <location>
        <begin position="1"/>
        <end position="80"/>
    </location>
</feature>
<dbReference type="GO" id="GO:0004416">
    <property type="term" value="F:hydroxyacylglutathione hydrolase activity"/>
    <property type="evidence" value="ECO:0007669"/>
    <property type="project" value="UniProtKB-EC"/>
</dbReference>
<evidence type="ECO:0000256" key="1">
    <source>
        <dbReference type="ARBA" id="ARBA00004963"/>
    </source>
</evidence>
<gene>
    <name evidence="8" type="ORF">CWB96_22955</name>
</gene>
<evidence type="ECO:0000256" key="5">
    <source>
        <dbReference type="ARBA" id="ARBA00022833"/>
    </source>
</evidence>
<reference evidence="8 9" key="1">
    <citation type="submission" date="2017-12" db="EMBL/GenBank/DDBJ databases">
        <authorList>
            <person name="Paulsen S."/>
            <person name="Gram L.K."/>
        </authorList>
    </citation>
    <scope>NUCLEOTIDE SEQUENCE [LARGE SCALE GENOMIC DNA]</scope>
    <source>
        <strain evidence="8 9">S2231</strain>
    </source>
</reference>
<dbReference type="Pfam" id="PF16123">
    <property type="entry name" value="HAGH_C"/>
    <property type="match status" value="1"/>
</dbReference>
<keyword evidence="5" id="KW-0862">Zinc</keyword>
<dbReference type="Proteomes" id="UP000307706">
    <property type="component" value="Unassembled WGS sequence"/>
</dbReference>
<evidence type="ECO:0000313" key="8">
    <source>
        <dbReference type="EMBL" id="TMP50072.1"/>
    </source>
</evidence>
<comment type="pathway">
    <text evidence="1">Secondary metabolite metabolism; methylglyoxal degradation; (R)-lactate from methylglyoxal: step 2/2.</text>
</comment>
<feature type="non-terminal residue" evidence="8">
    <location>
        <position position="1"/>
    </location>
</feature>
<dbReference type="RefSeq" id="WP_283235472.1">
    <property type="nucleotide sequence ID" value="NZ_PNCL01000316.1"/>
</dbReference>
<name>A0A5S3XCF0_9GAMM</name>
<dbReference type="SUPFAM" id="SSF56281">
    <property type="entry name" value="Metallo-hydrolase/oxidoreductase"/>
    <property type="match status" value="1"/>
</dbReference>
<dbReference type="AlphaFoldDB" id="A0A5S3XCF0"/>
<proteinExistence type="predicted"/>
<evidence type="ECO:0000313" key="9">
    <source>
        <dbReference type="Proteomes" id="UP000307706"/>
    </source>
</evidence>
<sequence>AFAAAVDPNNNDIKAHIAWVTAQRANGLPSLPTNIVLERQINPFLRPNLAHMCHHLPPLLACDTQHPSDNFSVIRAWKDEL</sequence>
<keyword evidence="4 8" id="KW-0378">Hydrolase</keyword>
<evidence type="ECO:0000256" key="3">
    <source>
        <dbReference type="ARBA" id="ARBA00022723"/>
    </source>
</evidence>
<dbReference type="EC" id="3.1.2.6" evidence="2"/>
<reference evidence="9" key="2">
    <citation type="submission" date="2019-06" db="EMBL/GenBank/DDBJ databases">
        <title>Co-occurence of chitin degradation, pigmentation and bioactivity in marine Pseudoalteromonas.</title>
        <authorList>
            <person name="Sonnenschein E.C."/>
            <person name="Bech P.K."/>
        </authorList>
    </citation>
    <scope>NUCLEOTIDE SEQUENCE [LARGE SCALE GENOMIC DNA]</scope>
    <source>
        <strain evidence="9">S2231</strain>
    </source>
</reference>
<dbReference type="InterPro" id="IPR050110">
    <property type="entry name" value="Glyoxalase_II_hydrolase"/>
</dbReference>
<dbReference type="InterPro" id="IPR032282">
    <property type="entry name" value="HAGH_C"/>
</dbReference>
<evidence type="ECO:0000256" key="2">
    <source>
        <dbReference type="ARBA" id="ARBA00011917"/>
    </source>
</evidence>
<dbReference type="EMBL" id="PNCL01000316">
    <property type="protein sequence ID" value="TMP50072.1"/>
    <property type="molecule type" value="Genomic_DNA"/>
</dbReference>
<evidence type="ECO:0000256" key="4">
    <source>
        <dbReference type="ARBA" id="ARBA00022801"/>
    </source>
</evidence>
<dbReference type="GO" id="GO:0046872">
    <property type="term" value="F:metal ion binding"/>
    <property type="evidence" value="ECO:0007669"/>
    <property type="project" value="UniProtKB-KW"/>
</dbReference>
<evidence type="ECO:0000259" key="7">
    <source>
        <dbReference type="Pfam" id="PF16123"/>
    </source>
</evidence>
<organism evidence="8 9">
    <name type="scientific">Pseudoalteromonas citrea</name>
    <dbReference type="NCBI Taxonomy" id="43655"/>
    <lineage>
        <taxon>Bacteria</taxon>
        <taxon>Pseudomonadati</taxon>
        <taxon>Pseudomonadota</taxon>
        <taxon>Gammaproteobacteria</taxon>
        <taxon>Alteromonadales</taxon>
        <taxon>Pseudoalteromonadaceae</taxon>
        <taxon>Pseudoalteromonas</taxon>
    </lineage>
</organism>
<accession>A0A5S3XCF0</accession>
<dbReference type="InterPro" id="IPR036866">
    <property type="entry name" value="RibonucZ/Hydroxyglut_hydro"/>
</dbReference>
<evidence type="ECO:0000256" key="6">
    <source>
        <dbReference type="ARBA" id="ARBA00031044"/>
    </source>
</evidence>
<dbReference type="Gene3D" id="3.60.15.10">
    <property type="entry name" value="Ribonuclease Z/Hydroxyacylglutathione hydrolase-like"/>
    <property type="match status" value="1"/>
</dbReference>
<comment type="caution">
    <text evidence="8">The sequence shown here is derived from an EMBL/GenBank/DDBJ whole genome shotgun (WGS) entry which is preliminary data.</text>
</comment>